<reference evidence="1 2" key="1">
    <citation type="submission" date="2017-09" db="EMBL/GenBank/DDBJ databases">
        <title>Large-scale bioinformatics analysis of Bacillus genomes uncovers conserved roles of natural products in bacterial physiology.</title>
        <authorList>
            <consortium name="Agbiome Team Llc"/>
            <person name="Bleich R.M."/>
            <person name="Grubbs K.J."/>
            <person name="Santa Maria K.C."/>
            <person name="Allen S.E."/>
            <person name="Farag S."/>
            <person name="Shank E.A."/>
            <person name="Bowers A."/>
        </authorList>
    </citation>
    <scope>NUCLEOTIDE SEQUENCE [LARGE SCALE GENOMIC DNA]</scope>
    <source>
        <strain evidence="1 2">AFS070861</strain>
    </source>
</reference>
<dbReference type="AlphaFoldDB" id="A0A2C1MID3"/>
<accession>A0A2C1MID3</accession>
<organism evidence="1 2">
    <name type="scientific">Bacillus cereus</name>
    <dbReference type="NCBI Taxonomy" id="1396"/>
    <lineage>
        <taxon>Bacteria</taxon>
        <taxon>Bacillati</taxon>
        <taxon>Bacillota</taxon>
        <taxon>Bacilli</taxon>
        <taxon>Bacillales</taxon>
        <taxon>Bacillaceae</taxon>
        <taxon>Bacillus</taxon>
        <taxon>Bacillus cereus group</taxon>
    </lineage>
</organism>
<name>A0A2C1MID3_BACCE</name>
<gene>
    <name evidence="1" type="ORF">COK05_17910</name>
</gene>
<evidence type="ECO:0000313" key="2">
    <source>
        <dbReference type="Proteomes" id="UP000224386"/>
    </source>
</evidence>
<evidence type="ECO:0000313" key="1">
    <source>
        <dbReference type="EMBL" id="PFQ44558.1"/>
    </source>
</evidence>
<protein>
    <submittedName>
        <fullName evidence="1">Uncharacterized protein</fullName>
    </submittedName>
</protein>
<dbReference type="EMBL" id="NVAP01000038">
    <property type="protein sequence ID" value="PFQ44558.1"/>
    <property type="molecule type" value="Genomic_DNA"/>
</dbReference>
<sequence length="66" mass="7672">MAPINPVSIEKLVLRNLQNIRIFKAEIESAKRIYTCNDSLYVQGSVENKTIEVKFKSHFTVQIEEF</sequence>
<dbReference type="Proteomes" id="UP000224386">
    <property type="component" value="Unassembled WGS sequence"/>
</dbReference>
<comment type="caution">
    <text evidence="1">The sequence shown here is derived from an EMBL/GenBank/DDBJ whole genome shotgun (WGS) entry which is preliminary data.</text>
</comment>
<proteinExistence type="predicted"/>